<proteinExistence type="predicted"/>
<accession>A0AA35UCR1</accession>
<dbReference type="EMBL" id="OX458332">
    <property type="protein sequence ID" value="CAI8763221.1"/>
    <property type="molecule type" value="Genomic_DNA"/>
</dbReference>
<feature type="signal peptide" evidence="1">
    <location>
        <begin position="1"/>
        <end position="20"/>
    </location>
</feature>
<protein>
    <recommendedName>
        <fullName evidence="4">Lipoprotein</fullName>
    </recommendedName>
</protein>
<sequence length="107" mass="12014">MSRILIVLFWLALMPLPAAVGDEAADIAKVEAATCAGATVGQRLQEEIQSHSRRDLGWRVFVEDDHRDLERSLRISKAMEARYRWRIDAAGKIEPVSDAARQLCAPR</sequence>
<feature type="chain" id="PRO_5041320827" description="Lipoprotein" evidence="1">
    <location>
        <begin position="21"/>
        <end position="107"/>
    </location>
</feature>
<evidence type="ECO:0000256" key="1">
    <source>
        <dbReference type="SAM" id="SignalP"/>
    </source>
</evidence>
<dbReference type="Proteomes" id="UP001158598">
    <property type="component" value="Chromosome"/>
</dbReference>
<evidence type="ECO:0008006" key="4">
    <source>
        <dbReference type="Google" id="ProtNLM"/>
    </source>
</evidence>
<dbReference type="AlphaFoldDB" id="A0AA35UCR1"/>
<keyword evidence="1" id="KW-0732">Signal</keyword>
<dbReference type="RefSeq" id="WP_010959842.1">
    <property type="nucleotide sequence ID" value="NZ_CP079097.1"/>
</dbReference>
<reference evidence="2" key="1">
    <citation type="submission" date="2023-03" db="EMBL/GenBank/DDBJ databases">
        <authorList>
            <person name="Pearce D."/>
        </authorList>
    </citation>
    <scope>NUCLEOTIDE SEQUENCE</scope>
    <source>
        <strain evidence="2">Mc</strain>
    </source>
</reference>
<gene>
    <name evidence="2" type="ORF">MCNOR_0877</name>
</gene>
<organism evidence="2 3">
    <name type="scientific">Methylococcus capsulatus</name>
    <dbReference type="NCBI Taxonomy" id="414"/>
    <lineage>
        <taxon>Bacteria</taxon>
        <taxon>Pseudomonadati</taxon>
        <taxon>Pseudomonadota</taxon>
        <taxon>Gammaproteobacteria</taxon>
        <taxon>Methylococcales</taxon>
        <taxon>Methylococcaceae</taxon>
        <taxon>Methylococcus</taxon>
    </lineage>
</organism>
<name>A0AA35UCR1_METCP</name>
<evidence type="ECO:0000313" key="2">
    <source>
        <dbReference type="EMBL" id="CAI8763221.1"/>
    </source>
</evidence>
<evidence type="ECO:0000313" key="3">
    <source>
        <dbReference type="Proteomes" id="UP001158598"/>
    </source>
</evidence>
<dbReference type="GeneID" id="88222823"/>